<comment type="caution">
    <text evidence="3">The sequence shown here is derived from an EMBL/GenBank/DDBJ whole genome shotgun (WGS) entry which is preliminary data.</text>
</comment>
<feature type="region of interest" description="Disordered" evidence="1">
    <location>
        <begin position="84"/>
        <end position="119"/>
    </location>
</feature>
<feature type="region of interest" description="Disordered" evidence="1">
    <location>
        <begin position="1"/>
        <end position="46"/>
    </location>
</feature>
<organism evidence="3 4">
    <name type="scientific">Triparma laevis f. longispina</name>
    <dbReference type="NCBI Taxonomy" id="1714387"/>
    <lineage>
        <taxon>Eukaryota</taxon>
        <taxon>Sar</taxon>
        <taxon>Stramenopiles</taxon>
        <taxon>Ochrophyta</taxon>
        <taxon>Bolidophyceae</taxon>
        <taxon>Parmales</taxon>
        <taxon>Triparmaceae</taxon>
        <taxon>Triparma</taxon>
    </lineage>
</organism>
<name>A0A9W7KWQ2_9STRA</name>
<feature type="region of interest" description="Disordered" evidence="1">
    <location>
        <begin position="149"/>
        <end position="176"/>
    </location>
</feature>
<dbReference type="OrthoDB" id="10542144at2759"/>
<feature type="compositionally biased region" description="Basic and acidic residues" evidence="1">
    <location>
        <begin position="28"/>
        <end position="46"/>
    </location>
</feature>
<reference evidence="4" key="1">
    <citation type="journal article" date="2023" name="Commun. Biol.">
        <title>Genome analysis of Parmales, the sister group of diatoms, reveals the evolutionary specialization of diatoms from phago-mixotrophs to photoautotrophs.</title>
        <authorList>
            <person name="Ban H."/>
            <person name="Sato S."/>
            <person name="Yoshikawa S."/>
            <person name="Yamada K."/>
            <person name="Nakamura Y."/>
            <person name="Ichinomiya M."/>
            <person name="Sato N."/>
            <person name="Blanc-Mathieu R."/>
            <person name="Endo H."/>
            <person name="Kuwata A."/>
            <person name="Ogata H."/>
        </authorList>
    </citation>
    <scope>NUCLEOTIDE SEQUENCE [LARGE SCALE GENOMIC DNA]</scope>
    <source>
        <strain evidence="4">NIES 3700</strain>
    </source>
</reference>
<evidence type="ECO:0000256" key="1">
    <source>
        <dbReference type="SAM" id="MobiDB-lite"/>
    </source>
</evidence>
<protein>
    <submittedName>
        <fullName evidence="3">Uncharacterized protein</fullName>
    </submittedName>
</protein>
<keyword evidence="4" id="KW-1185">Reference proteome</keyword>
<keyword evidence="2" id="KW-0472">Membrane</keyword>
<feature type="compositionally biased region" description="Polar residues" evidence="1">
    <location>
        <begin position="90"/>
        <end position="104"/>
    </location>
</feature>
<evidence type="ECO:0000313" key="3">
    <source>
        <dbReference type="EMBL" id="GMI14284.1"/>
    </source>
</evidence>
<dbReference type="EMBL" id="BRXW01000210">
    <property type="protein sequence ID" value="GMI14284.1"/>
    <property type="molecule type" value="Genomic_DNA"/>
</dbReference>
<evidence type="ECO:0000313" key="4">
    <source>
        <dbReference type="Proteomes" id="UP001165122"/>
    </source>
</evidence>
<feature type="compositionally biased region" description="Polar residues" evidence="1">
    <location>
        <begin position="1"/>
        <end position="26"/>
    </location>
</feature>
<dbReference type="AlphaFoldDB" id="A0A9W7KWQ2"/>
<gene>
    <name evidence="3" type="ORF">TrLO_g4801</name>
</gene>
<feature type="transmembrane region" description="Helical" evidence="2">
    <location>
        <begin position="182"/>
        <end position="203"/>
    </location>
</feature>
<feature type="compositionally biased region" description="Low complexity" evidence="1">
    <location>
        <begin position="110"/>
        <end position="119"/>
    </location>
</feature>
<keyword evidence="2" id="KW-0812">Transmembrane</keyword>
<keyword evidence="2" id="KW-1133">Transmembrane helix</keyword>
<accession>A0A9W7KWQ2</accession>
<proteinExistence type="predicted"/>
<evidence type="ECO:0000256" key="2">
    <source>
        <dbReference type="SAM" id="Phobius"/>
    </source>
</evidence>
<dbReference type="Proteomes" id="UP001165122">
    <property type="component" value="Unassembled WGS sequence"/>
</dbReference>
<sequence length="320" mass="35486">MDTTQTQRSPTSVGLNNRSLDTTLTDAASRDYALDNRSSGRSDDSEQFKIKDLDTGKVVMDVRESPSRKRSSLDGEMIARAQKFTKHEANTSPEGNTNVNTGSIVGSPHSSRASSEFSTSTMEIRSLKAQLKRKDKYILHLAKTLRAEKQQSSSSLHHRRGGSFTVNPLTPRSRTPPSRQKLCILMFLSILVASTLLMIAPHFSIGGLCAPYRRGGKAEVGFKKGPWITGGDFADVLCGDNAVSFNFTPPVLMVMTASGDYKFNNVAEFVMGARGVGGSILKQRRWMSLSYIRWGRKTKNISWKKKGQKDFGQMMLSEWF</sequence>